<dbReference type="GO" id="GO:0005783">
    <property type="term" value="C:endoplasmic reticulum"/>
    <property type="evidence" value="ECO:0007669"/>
    <property type="project" value="UniProtKB-SubCell"/>
</dbReference>
<feature type="compositionally biased region" description="Basic residues" evidence="9">
    <location>
        <begin position="344"/>
        <end position="356"/>
    </location>
</feature>
<dbReference type="Gene3D" id="1.25.40.10">
    <property type="entry name" value="Tetratricopeptide repeat domain"/>
    <property type="match status" value="1"/>
</dbReference>
<feature type="compositionally biased region" description="Basic residues" evidence="9">
    <location>
        <begin position="442"/>
        <end position="455"/>
    </location>
</feature>
<proteinExistence type="inferred from homology"/>
<dbReference type="SUPFAM" id="SSF48452">
    <property type="entry name" value="TPR-like"/>
    <property type="match status" value="1"/>
</dbReference>
<evidence type="ECO:0000313" key="13">
    <source>
        <dbReference type="Proteomes" id="UP000762676"/>
    </source>
</evidence>
<comment type="caution">
    <text evidence="12">The sequence shown here is derived from an EMBL/GenBank/DDBJ whole genome shotgun (WGS) entry which is preliminary data.</text>
</comment>
<keyword evidence="6" id="KW-0256">Endoplasmic reticulum</keyword>
<evidence type="ECO:0000256" key="2">
    <source>
        <dbReference type="ARBA" id="ARBA00004496"/>
    </source>
</evidence>
<dbReference type="InterPro" id="IPR013699">
    <property type="entry name" value="Signal_recog_part_SRP72_RNA-bd"/>
</dbReference>
<keyword evidence="13" id="KW-1185">Reference proteome</keyword>
<dbReference type="InterPro" id="IPR026270">
    <property type="entry name" value="SRP72"/>
</dbReference>
<evidence type="ECO:0000256" key="10">
    <source>
        <dbReference type="SAM" id="Phobius"/>
    </source>
</evidence>
<evidence type="ECO:0000256" key="1">
    <source>
        <dbReference type="ARBA" id="ARBA00004240"/>
    </source>
</evidence>
<dbReference type="AlphaFoldDB" id="A0AAV4H9S1"/>
<comment type="similarity">
    <text evidence="3">Belongs to the SRP72 family.</text>
</comment>
<organism evidence="12 13">
    <name type="scientific">Elysia marginata</name>
    <dbReference type="NCBI Taxonomy" id="1093978"/>
    <lineage>
        <taxon>Eukaryota</taxon>
        <taxon>Metazoa</taxon>
        <taxon>Spiralia</taxon>
        <taxon>Lophotrochozoa</taxon>
        <taxon>Mollusca</taxon>
        <taxon>Gastropoda</taxon>
        <taxon>Heterobranchia</taxon>
        <taxon>Euthyneura</taxon>
        <taxon>Panpulmonata</taxon>
        <taxon>Sacoglossa</taxon>
        <taxon>Placobranchoidea</taxon>
        <taxon>Plakobranchidae</taxon>
        <taxon>Elysia</taxon>
    </lineage>
</organism>
<evidence type="ECO:0000256" key="4">
    <source>
        <dbReference type="ARBA" id="ARBA00018350"/>
    </source>
</evidence>
<dbReference type="GO" id="GO:0005786">
    <property type="term" value="C:signal recognition particle, endoplasmic reticulum targeting"/>
    <property type="evidence" value="ECO:0007669"/>
    <property type="project" value="UniProtKB-KW"/>
</dbReference>
<reference evidence="12 13" key="1">
    <citation type="journal article" date="2021" name="Elife">
        <title>Chloroplast acquisition without the gene transfer in kleptoplastic sea slugs, Plakobranchus ocellatus.</title>
        <authorList>
            <person name="Maeda T."/>
            <person name="Takahashi S."/>
            <person name="Yoshida T."/>
            <person name="Shimamura S."/>
            <person name="Takaki Y."/>
            <person name="Nagai Y."/>
            <person name="Toyoda A."/>
            <person name="Suzuki Y."/>
            <person name="Arimoto A."/>
            <person name="Ishii H."/>
            <person name="Satoh N."/>
            <person name="Nishiyama T."/>
            <person name="Hasebe M."/>
            <person name="Maruyama T."/>
            <person name="Minagawa J."/>
            <person name="Obokata J."/>
            <person name="Shigenobu S."/>
        </authorList>
    </citation>
    <scope>NUCLEOTIDE SEQUENCE [LARGE SCALE GENOMIC DNA]</scope>
</reference>
<evidence type="ECO:0000256" key="5">
    <source>
        <dbReference type="ARBA" id="ARBA00022490"/>
    </source>
</evidence>
<comment type="subcellular location">
    <subcellularLocation>
        <location evidence="2">Cytoplasm</location>
    </subcellularLocation>
    <subcellularLocation>
        <location evidence="1">Endoplasmic reticulum</location>
    </subcellularLocation>
</comment>
<gene>
    <name evidence="12" type="ORF">ElyMa_006260600</name>
</gene>
<keyword evidence="10" id="KW-0812">Transmembrane</keyword>
<evidence type="ECO:0000256" key="6">
    <source>
        <dbReference type="ARBA" id="ARBA00022824"/>
    </source>
</evidence>
<evidence type="ECO:0000313" key="12">
    <source>
        <dbReference type="EMBL" id="GFR94867.1"/>
    </source>
</evidence>
<dbReference type="GO" id="GO:0006614">
    <property type="term" value="P:SRP-dependent cotranslational protein targeting to membrane"/>
    <property type="evidence" value="ECO:0007669"/>
    <property type="project" value="InterPro"/>
</dbReference>
<feature type="domain" description="Signal recognition particle SRP72 subunit RNA-binding" evidence="11">
    <location>
        <begin position="326"/>
        <end position="382"/>
    </location>
</feature>
<dbReference type="InterPro" id="IPR011990">
    <property type="entry name" value="TPR-like_helical_dom_sf"/>
</dbReference>
<dbReference type="GO" id="GO:0043022">
    <property type="term" value="F:ribosome binding"/>
    <property type="evidence" value="ECO:0007669"/>
    <property type="project" value="TreeGrafter"/>
</dbReference>
<keyword evidence="7" id="KW-0733">Signal recognition particle</keyword>
<feature type="compositionally biased region" description="Low complexity" evidence="9">
    <location>
        <begin position="412"/>
        <end position="427"/>
    </location>
</feature>
<dbReference type="GO" id="GO:0008312">
    <property type="term" value="F:7S RNA binding"/>
    <property type="evidence" value="ECO:0007669"/>
    <property type="project" value="InterPro"/>
</dbReference>
<feature type="compositionally biased region" description="Basic and acidic residues" evidence="9">
    <location>
        <begin position="367"/>
        <end position="379"/>
    </location>
</feature>
<name>A0AAV4H9S1_9GAST</name>
<feature type="non-terminal residue" evidence="12">
    <location>
        <position position="1"/>
    </location>
</feature>
<protein>
    <recommendedName>
        <fullName evidence="4">Signal recognition particle subunit SRP72</fullName>
    </recommendedName>
</protein>
<evidence type="ECO:0000259" key="11">
    <source>
        <dbReference type="Pfam" id="PF08492"/>
    </source>
</evidence>
<dbReference type="Proteomes" id="UP000762676">
    <property type="component" value="Unassembled WGS sequence"/>
</dbReference>
<keyword evidence="10" id="KW-1133">Transmembrane helix</keyword>
<evidence type="ECO:0000256" key="8">
    <source>
        <dbReference type="ARBA" id="ARBA00023274"/>
    </source>
</evidence>
<dbReference type="Pfam" id="PF08492">
    <property type="entry name" value="SRP72"/>
    <property type="match status" value="1"/>
</dbReference>
<evidence type="ECO:0000256" key="7">
    <source>
        <dbReference type="ARBA" id="ARBA00023135"/>
    </source>
</evidence>
<accession>A0AAV4H9S1</accession>
<keyword evidence="5" id="KW-0963">Cytoplasm</keyword>
<dbReference type="PANTHER" id="PTHR14094:SF9">
    <property type="entry name" value="SIGNAL RECOGNITION PARTICLE SUBUNIT SRP72"/>
    <property type="match status" value="1"/>
</dbReference>
<evidence type="ECO:0000256" key="3">
    <source>
        <dbReference type="ARBA" id="ARBA00007676"/>
    </source>
</evidence>
<keyword evidence="8" id="KW-0687">Ribonucleoprotein</keyword>
<evidence type="ECO:0000256" key="9">
    <source>
        <dbReference type="SAM" id="MobiDB-lite"/>
    </source>
</evidence>
<keyword evidence="10" id="KW-0472">Membrane</keyword>
<feature type="region of interest" description="Disordered" evidence="9">
    <location>
        <begin position="318"/>
        <end position="455"/>
    </location>
</feature>
<dbReference type="PANTHER" id="PTHR14094">
    <property type="entry name" value="SIGNAL RECOGNITION PARTICLE 72"/>
    <property type="match status" value="1"/>
</dbReference>
<dbReference type="EMBL" id="BMAT01012571">
    <property type="protein sequence ID" value="GFR94867.1"/>
    <property type="molecule type" value="Genomic_DNA"/>
</dbReference>
<sequence>DDAGLEESSYEICYNNACHAIGKEDLDTALIKLAKAEEMLRNDPDLAEDELEEELAIIRSVLLLLLLYTLLLLFPYLALSHIAEVVQEDVLCAKCYVGPTLSDQCHQLAKKLSDQHPDMAAPVLIRAAQYIRDKKGADAVAFLQEFSKAHPEHAFQVKMIVAQLYLNQGSVYQACDALKTLGDDAYRPGVVSALVTLYLSQEDKEAASETLINAVNWHKKNGPKSPALLMLTRANADFQLKNGKAEEAAKMLEDLRKANPKDALVLAQLISSYAQFDPAKAQQCFLRISKDLPTVDKITEGVDMDALEASFSTLGPKYMKKQQPQKGEASPASGDTKSGDALMMKKKQRKKKKGKLPKNCEPGSDIDPERWLPRKERSYYRGKRKDKRKEIGKGTQGMSAASQAIADSLDASKQQTSSDPSSPQSTPMAAQGPRLQKPVQANKKKKKTGKGKGGW</sequence>
<feature type="transmembrane region" description="Helical" evidence="10">
    <location>
        <begin position="61"/>
        <end position="79"/>
    </location>
</feature>